<dbReference type="Proteomes" id="UP000598360">
    <property type="component" value="Unassembled WGS sequence"/>
</dbReference>
<comment type="subcellular location">
    <subcellularLocation>
        <location evidence="1">Membrane</location>
        <topology evidence="1">Multi-pass membrane protein</topology>
    </subcellularLocation>
</comment>
<name>A0A929BBP4_9PSEU</name>
<sequence>MNNPANYLRLGALALLWGSSFLLIKIGLQAMDPAQVAFTRIVLGALALLALCAVRGLRLGTGWALWRDISVAALFASALPWLLFGFAEQDVDSGLAGALNASTPLWTVLFGVLFARETAHPSRMSGLLIGFGGVLLIFAPWQSSGLLEPGVLACLAAAASYGIGYVYIGRRLTGRYALAPQAMAGMQLVAASGIAALALPVGGPHPVALDPVPLLAVGVLGVFGTGAAFALNYRIIAEEGPTTASTVTYLMPIVSVLLGGLVLGEEFGARVVLGVLVVLLGVGLTRRSAPRAASERTPAAPAEEPGPVMRAMGRYAQLADPMK</sequence>
<keyword evidence="5 6" id="KW-0472">Membrane</keyword>
<keyword evidence="3 6" id="KW-0812">Transmembrane</keyword>
<proteinExistence type="inferred from homology"/>
<accession>A0A929BBP4</accession>
<dbReference type="InterPro" id="IPR037185">
    <property type="entry name" value="EmrE-like"/>
</dbReference>
<reference evidence="8" key="1">
    <citation type="submission" date="2020-10" db="EMBL/GenBank/DDBJ databases">
        <title>Diversity and distribution of actinomycetes associated with coral in the coast of Hainan.</title>
        <authorList>
            <person name="Li F."/>
        </authorList>
    </citation>
    <scope>NUCLEOTIDE SEQUENCE</scope>
    <source>
        <strain evidence="8">HNM0983</strain>
    </source>
</reference>
<feature type="transmembrane region" description="Helical" evidence="6">
    <location>
        <begin position="267"/>
        <end position="285"/>
    </location>
</feature>
<feature type="transmembrane region" description="Helical" evidence="6">
    <location>
        <begin position="12"/>
        <end position="31"/>
    </location>
</feature>
<dbReference type="Pfam" id="PF00892">
    <property type="entry name" value="EamA"/>
    <property type="match status" value="2"/>
</dbReference>
<evidence type="ECO:0000256" key="2">
    <source>
        <dbReference type="ARBA" id="ARBA00007362"/>
    </source>
</evidence>
<dbReference type="GO" id="GO:0016020">
    <property type="term" value="C:membrane"/>
    <property type="evidence" value="ECO:0007669"/>
    <property type="project" value="UniProtKB-SubCell"/>
</dbReference>
<evidence type="ECO:0000256" key="6">
    <source>
        <dbReference type="SAM" id="Phobius"/>
    </source>
</evidence>
<evidence type="ECO:0000256" key="1">
    <source>
        <dbReference type="ARBA" id="ARBA00004141"/>
    </source>
</evidence>
<organism evidence="8 9">
    <name type="scientific">Saccharopolyspora montiporae</name>
    <dbReference type="NCBI Taxonomy" id="2781240"/>
    <lineage>
        <taxon>Bacteria</taxon>
        <taxon>Bacillati</taxon>
        <taxon>Actinomycetota</taxon>
        <taxon>Actinomycetes</taxon>
        <taxon>Pseudonocardiales</taxon>
        <taxon>Pseudonocardiaceae</taxon>
        <taxon>Saccharopolyspora</taxon>
    </lineage>
</organism>
<feature type="transmembrane region" description="Helical" evidence="6">
    <location>
        <begin position="93"/>
        <end position="114"/>
    </location>
</feature>
<feature type="transmembrane region" description="Helical" evidence="6">
    <location>
        <begin position="37"/>
        <end position="57"/>
    </location>
</feature>
<evidence type="ECO:0000313" key="9">
    <source>
        <dbReference type="Proteomes" id="UP000598360"/>
    </source>
</evidence>
<dbReference type="PANTHER" id="PTHR32322:SF9">
    <property type="entry name" value="AMINO-ACID METABOLITE EFFLUX PUMP-RELATED"/>
    <property type="match status" value="1"/>
</dbReference>
<dbReference type="PANTHER" id="PTHR32322">
    <property type="entry name" value="INNER MEMBRANE TRANSPORTER"/>
    <property type="match status" value="1"/>
</dbReference>
<evidence type="ECO:0000256" key="5">
    <source>
        <dbReference type="ARBA" id="ARBA00023136"/>
    </source>
</evidence>
<feature type="transmembrane region" description="Helical" evidence="6">
    <location>
        <begin position="149"/>
        <end position="168"/>
    </location>
</feature>
<keyword evidence="9" id="KW-1185">Reference proteome</keyword>
<comment type="similarity">
    <text evidence="2">Belongs to the EamA transporter family.</text>
</comment>
<protein>
    <submittedName>
        <fullName evidence="8">EamA family transporter</fullName>
    </submittedName>
</protein>
<feature type="transmembrane region" description="Helical" evidence="6">
    <location>
        <begin position="69"/>
        <end position="87"/>
    </location>
</feature>
<dbReference type="SUPFAM" id="SSF103481">
    <property type="entry name" value="Multidrug resistance efflux transporter EmrE"/>
    <property type="match status" value="2"/>
</dbReference>
<dbReference type="RefSeq" id="WP_193928506.1">
    <property type="nucleotide sequence ID" value="NZ_JADEYC010000018.1"/>
</dbReference>
<feature type="domain" description="EamA" evidence="7">
    <location>
        <begin position="13"/>
        <end position="138"/>
    </location>
</feature>
<feature type="transmembrane region" description="Helical" evidence="6">
    <location>
        <begin position="212"/>
        <end position="231"/>
    </location>
</feature>
<feature type="domain" description="EamA" evidence="7">
    <location>
        <begin position="149"/>
        <end position="285"/>
    </location>
</feature>
<gene>
    <name evidence="8" type="ORF">IQ251_11525</name>
</gene>
<feature type="transmembrane region" description="Helical" evidence="6">
    <location>
        <begin position="126"/>
        <end position="143"/>
    </location>
</feature>
<keyword evidence="4 6" id="KW-1133">Transmembrane helix</keyword>
<dbReference type="AlphaFoldDB" id="A0A929BBP4"/>
<feature type="transmembrane region" description="Helical" evidence="6">
    <location>
        <begin position="180"/>
        <end position="200"/>
    </location>
</feature>
<evidence type="ECO:0000313" key="8">
    <source>
        <dbReference type="EMBL" id="MBE9375071.1"/>
    </source>
</evidence>
<dbReference type="InterPro" id="IPR000620">
    <property type="entry name" value="EamA_dom"/>
</dbReference>
<evidence type="ECO:0000259" key="7">
    <source>
        <dbReference type="Pfam" id="PF00892"/>
    </source>
</evidence>
<dbReference type="InterPro" id="IPR050638">
    <property type="entry name" value="AA-Vitamin_Transporters"/>
</dbReference>
<dbReference type="EMBL" id="JADEYC010000018">
    <property type="protein sequence ID" value="MBE9375071.1"/>
    <property type="molecule type" value="Genomic_DNA"/>
</dbReference>
<evidence type="ECO:0000256" key="4">
    <source>
        <dbReference type="ARBA" id="ARBA00022989"/>
    </source>
</evidence>
<evidence type="ECO:0000256" key="3">
    <source>
        <dbReference type="ARBA" id="ARBA00022692"/>
    </source>
</evidence>
<feature type="transmembrane region" description="Helical" evidence="6">
    <location>
        <begin position="243"/>
        <end position="261"/>
    </location>
</feature>
<comment type="caution">
    <text evidence="8">The sequence shown here is derived from an EMBL/GenBank/DDBJ whole genome shotgun (WGS) entry which is preliminary data.</text>
</comment>